<feature type="region of interest" description="Disordered" evidence="1">
    <location>
        <begin position="126"/>
        <end position="170"/>
    </location>
</feature>
<sequence>MVDIVEIYVHWYAGRSKSQVSASLGVDRKTVRKYLAPAEAAGITPGGPPMSETDWAKLIKSWFPELASRRLNQVRWGEIEPHRDYVKSLLETTTVTTIHQRLWDEGKLKVSLSTFRRWVHENLPDEAAPGRRSRCCGMTSSRARRRRSTTASWDSGSTRLPANATGSGRS</sequence>
<dbReference type="InterPro" id="IPR009057">
    <property type="entry name" value="Homeodomain-like_sf"/>
</dbReference>
<accession>A0ABN5V9S0</accession>
<dbReference type="SUPFAM" id="SSF46689">
    <property type="entry name" value="Homeodomain-like"/>
    <property type="match status" value="1"/>
</dbReference>
<dbReference type="EMBL" id="AP018448">
    <property type="protein sequence ID" value="BBC29405.1"/>
    <property type="molecule type" value="Genomic_DNA"/>
</dbReference>
<name>A0ABN5V9S0_9ACTN</name>
<evidence type="ECO:0000256" key="1">
    <source>
        <dbReference type="SAM" id="MobiDB-lite"/>
    </source>
</evidence>
<protein>
    <recommendedName>
        <fullName evidence="4">Transposase</fullName>
    </recommendedName>
</protein>
<keyword evidence="3" id="KW-1185">Reference proteome</keyword>
<proteinExistence type="predicted"/>
<evidence type="ECO:0000313" key="2">
    <source>
        <dbReference type="EMBL" id="BBC29405.1"/>
    </source>
</evidence>
<gene>
    <name evidence="2" type="ORF">SGFS_006990</name>
</gene>
<evidence type="ECO:0000313" key="3">
    <source>
        <dbReference type="Proteomes" id="UP001321542"/>
    </source>
</evidence>
<organism evidence="2 3">
    <name type="scientific">Streptomyces graminofaciens</name>
    <dbReference type="NCBI Taxonomy" id="68212"/>
    <lineage>
        <taxon>Bacteria</taxon>
        <taxon>Bacillati</taxon>
        <taxon>Actinomycetota</taxon>
        <taxon>Actinomycetes</taxon>
        <taxon>Kitasatosporales</taxon>
        <taxon>Streptomycetaceae</taxon>
        <taxon>Streptomyces</taxon>
    </lineage>
</organism>
<reference evidence="2 3" key="2">
    <citation type="journal article" date="2023" name="ChemBioChem">
        <title>Acyltransferase Domain Exchange between Two Independent Type I Polyketide Synthases in the Same Producer Strain of Macrolide Antibiotics.</title>
        <authorList>
            <person name="Kudo F."/>
            <person name="Kishikawa K."/>
            <person name="Tsuboi K."/>
            <person name="Kido T."/>
            <person name="Usui T."/>
            <person name="Hashimoto J."/>
            <person name="Shin-Ya K."/>
            <person name="Miyanaga A."/>
            <person name="Eguchi T."/>
        </authorList>
    </citation>
    <scope>NUCLEOTIDE SEQUENCE [LARGE SCALE GENOMIC DNA]</scope>
    <source>
        <strain evidence="2 3">A-8890</strain>
    </source>
</reference>
<feature type="compositionally biased region" description="Polar residues" evidence="1">
    <location>
        <begin position="153"/>
        <end position="170"/>
    </location>
</feature>
<dbReference type="Proteomes" id="UP001321542">
    <property type="component" value="Chromosome"/>
</dbReference>
<reference evidence="2 3" key="1">
    <citation type="journal article" date="2010" name="ChemBioChem">
        <title>Cloning and characterization of the biosynthetic gene cluster of 16-membered macrolide antibiotic FD-891: involvement of a dual functional cytochrome P450 monooxygenase catalyzing epoxidation and hydroxylation.</title>
        <authorList>
            <person name="Kudo F."/>
            <person name="Motegi A."/>
            <person name="Mizoue K."/>
            <person name="Eguchi T."/>
        </authorList>
    </citation>
    <scope>NUCLEOTIDE SEQUENCE [LARGE SCALE GENOMIC DNA]</scope>
    <source>
        <strain evidence="2 3">A-8890</strain>
    </source>
</reference>
<evidence type="ECO:0008006" key="4">
    <source>
        <dbReference type="Google" id="ProtNLM"/>
    </source>
</evidence>